<name>A0A0F7SS02_PHARH</name>
<dbReference type="GO" id="GO:0005737">
    <property type="term" value="C:cytoplasm"/>
    <property type="evidence" value="ECO:0007669"/>
    <property type="project" value="TreeGrafter"/>
</dbReference>
<feature type="region of interest" description="Disordered" evidence="2">
    <location>
        <begin position="1"/>
        <end position="62"/>
    </location>
</feature>
<feature type="compositionally biased region" description="Polar residues" evidence="2">
    <location>
        <begin position="259"/>
        <end position="269"/>
    </location>
</feature>
<evidence type="ECO:0000313" key="3">
    <source>
        <dbReference type="EMBL" id="CED84241.1"/>
    </source>
</evidence>
<feature type="region of interest" description="Disordered" evidence="2">
    <location>
        <begin position="344"/>
        <end position="368"/>
    </location>
</feature>
<evidence type="ECO:0000256" key="2">
    <source>
        <dbReference type="SAM" id="MobiDB-lite"/>
    </source>
</evidence>
<dbReference type="CDD" id="cd24139">
    <property type="entry name" value="SIP5-like"/>
    <property type="match status" value="1"/>
</dbReference>
<proteinExistence type="inferred from homology"/>
<organism evidence="3">
    <name type="scientific">Phaffia rhodozyma</name>
    <name type="common">Yeast</name>
    <name type="synonym">Xanthophyllomyces dendrorhous</name>
    <dbReference type="NCBI Taxonomy" id="264483"/>
    <lineage>
        <taxon>Eukaryota</taxon>
        <taxon>Fungi</taxon>
        <taxon>Dikarya</taxon>
        <taxon>Basidiomycota</taxon>
        <taxon>Agaricomycotina</taxon>
        <taxon>Tremellomycetes</taxon>
        <taxon>Cystofilobasidiales</taxon>
        <taxon>Mrakiaceae</taxon>
        <taxon>Phaffia</taxon>
    </lineage>
</organism>
<dbReference type="AlphaFoldDB" id="A0A0F7SS02"/>
<accession>A0A0F7SS02</accession>
<feature type="compositionally biased region" description="Polar residues" evidence="2">
    <location>
        <begin position="410"/>
        <end position="428"/>
    </location>
</feature>
<comment type="similarity">
    <text evidence="1">Belongs to the SIP5 family.</text>
</comment>
<reference evidence="3" key="1">
    <citation type="submission" date="2014-08" db="EMBL/GenBank/DDBJ databases">
        <authorList>
            <person name="Sharma Rahul"/>
            <person name="Thines Marco"/>
        </authorList>
    </citation>
    <scope>NUCLEOTIDE SEQUENCE</scope>
</reference>
<dbReference type="EMBL" id="LN483157">
    <property type="protein sequence ID" value="CED84241.1"/>
    <property type="molecule type" value="Genomic_DNA"/>
</dbReference>
<dbReference type="PANTHER" id="PTHR31315">
    <property type="entry name" value="PROTEIN SIP5"/>
    <property type="match status" value="1"/>
</dbReference>
<feature type="region of interest" description="Disordered" evidence="2">
    <location>
        <begin position="259"/>
        <end position="295"/>
    </location>
</feature>
<dbReference type="PANTHER" id="PTHR31315:SF1">
    <property type="entry name" value="PROTEIN SIP5"/>
    <property type="match status" value="1"/>
</dbReference>
<protein>
    <submittedName>
        <fullName evidence="3">Putative Zn-finger protein</fullName>
    </submittedName>
</protein>
<dbReference type="InterPro" id="IPR039301">
    <property type="entry name" value="Sip5/DA2"/>
</dbReference>
<sequence>MGNTPSHPRSAPSASNQNPSSSSASSTNNHHISASSVVSSITSRTIHKNRDRSTSSPPVLTPQQIIETEALIDGGHTVPMGLYQLAPQDFSQPVVKQLILDRKLGPFYTGLDDYEEDAEPEEVLKSLREARAAVETKRMQLKAGDDEAAAAVQAVIPKEGSPSERELRELEWYQGASECPLCFLFYPSNINTSRCCDQPICTECFVQIKRAEATLTHLESEPACCPFCMEPNFGIIYNRPRPRITTSHHQSSLSTISAISTGAGDSSFSMDDGAPSPRREDRMRRKSIGHTNSGVVTTDEIRPDWEAKLDAVKAVAARRANRRIVMRQVGDRLIPVGVTSSRTPIAPLQLGEGDQPQSTNGRRGSRRMTGEMAMVGPDIEEIMMMEAMRLSLLEHEQHQARQATEEQNKNKSSAITPQTPVSREDPQSSSRDVLFTWHLYRFILFARPV</sequence>
<feature type="compositionally biased region" description="Low complexity" evidence="2">
    <location>
        <begin position="10"/>
        <end position="44"/>
    </location>
</feature>
<feature type="region of interest" description="Disordered" evidence="2">
    <location>
        <begin position="396"/>
        <end position="428"/>
    </location>
</feature>
<evidence type="ECO:0000256" key="1">
    <source>
        <dbReference type="ARBA" id="ARBA00010402"/>
    </source>
</evidence>
<feature type="compositionally biased region" description="Basic and acidic residues" evidence="2">
    <location>
        <begin position="396"/>
        <end position="409"/>
    </location>
</feature>